<dbReference type="Proteomes" id="UP001582793">
    <property type="component" value="Unassembled WGS sequence"/>
</dbReference>
<sequence length="180" mass="18894">MQTDDSQRYSGAVLAFLTVAALVVGVGWWVSAAPAGVPRPELGGSPVVGEESDWSPEAGSPPVTDGAGIVVLGESADNRLPQFAGTVRREVWGFDSDDWQRWAISTDSGARFLVQFVCVGNGVLEVRLGGVGPEGRRHRLSCGDTFESVDVTAAEDTMTVAFRRIGPGPVEAAVQIVAVP</sequence>
<feature type="region of interest" description="Disordered" evidence="1">
    <location>
        <begin position="40"/>
        <end position="61"/>
    </location>
</feature>
<evidence type="ECO:0000313" key="4">
    <source>
        <dbReference type="Proteomes" id="UP001582793"/>
    </source>
</evidence>
<evidence type="ECO:0000256" key="1">
    <source>
        <dbReference type="SAM" id="MobiDB-lite"/>
    </source>
</evidence>
<reference evidence="3 4" key="1">
    <citation type="submission" date="2024-04" db="EMBL/GenBank/DDBJ databases">
        <title>Polymorphospora sp. isolated from Baiyangdian Lake in Xiong'an New Area.</title>
        <authorList>
            <person name="Zhang X."/>
            <person name="Liu J."/>
        </authorList>
    </citation>
    <scope>NUCLEOTIDE SEQUENCE [LARGE SCALE GENOMIC DNA]</scope>
    <source>
        <strain evidence="3 4">2-325</strain>
    </source>
</reference>
<keyword evidence="4" id="KW-1185">Reference proteome</keyword>
<accession>A0ABV5CVE9</accession>
<keyword evidence="2" id="KW-0812">Transmembrane</keyword>
<name>A0ABV5CVE9_9ACTN</name>
<protein>
    <recommendedName>
        <fullName evidence="5">Secreted protein</fullName>
    </recommendedName>
</protein>
<evidence type="ECO:0000256" key="2">
    <source>
        <dbReference type="SAM" id="Phobius"/>
    </source>
</evidence>
<comment type="caution">
    <text evidence="3">The sequence shown here is derived from an EMBL/GenBank/DDBJ whole genome shotgun (WGS) entry which is preliminary data.</text>
</comment>
<evidence type="ECO:0008006" key="5">
    <source>
        <dbReference type="Google" id="ProtNLM"/>
    </source>
</evidence>
<keyword evidence="2" id="KW-1133">Transmembrane helix</keyword>
<feature type="transmembrane region" description="Helical" evidence="2">
    <location>
        <begin position="12"/>
        <end position="30"/>
    </location>
</feature>
<proteinExistence type="predicted"/>
<organism evidence="3 4">
    <name type="scientific">Polymorphospora lycopeni</name>
    <dbReference type="NCBI Taxonomy" id="3140240"/>
    <lineage>
        <taxon>Bacteria</taxon>
        <taxon>Bacillati</taxon>
        <taxon>Actinomycetota</taxon>
        <taxon>Actinomycetes</taxon>
        <taxon>Micromonosporales</taxon>
        <taxon>Micromonosporaceae</taxon>
        <taxon>Polymorphospora</taxon>
    </lineage>
</organism>
<evidence type="ECO:0000313" key="3">
    <source>
        <dbReference type="EMBL" id="MFB6395983.1"/>
    </source>
</evidence>
<dbReference type="RefSeq" id="WP_375735591.1">
    <property type="nucleotide sequence ID" value="NZ_JBCGDC010000075.1"/>
</dbReference>
<keyword evidence="2" id="KW-0472">Membrane</keyword>
<dbReference type="EMBL" id="JBCGDC010000075">
    <property type="protein sequence ID" value="MFB6395983.1"/>
    <property type="molecule type" value="Genomic_DNA"/>
</dbReference>
<gene>
    <name evidence="3" type="ORF">AAFH96_23165</name>
</gene>